<dbReference type="EMBL" id="CP014327">
    <property type="protein sequence ID" value="AML50755.1"/>
    <property type="molecule type" value="Genomic_DNA"/>
</dbReference>
<keyword evidence="7" id="KW-1185">Reference proteome</keyword>
<gene>
    <name evidence="6" type="ORF">RC74_05205</name>
</gene>
<protein>
    <recommendedName>
        <fullName evidence="5">HTH lysR-type domain-containing protein</fullName>
    </recommendedName>
</protein>
<reference evidence="6 7" key="1">
    <citation type="submission" date="2016-02" db="EMBL/GenBank/DDBJ databases">
        <title>Complete genome sequence of Halocynthiibacter arcticus PAMC 20958t from arctic marine sediment.</title>
        <authorList>
            <person name="Lee Y.M."/>
            <person name="Baek K."/>
            <person name="Lee H.K."/>
            <person name="Shin S.C."/>
        </authorList>
    </citation>
    <scope>NUCLEOTIDE SEQUENCE [LARGE SCALE GENOMIC DNA]</scope>
    <source>
        <strain evidence="6">PAMC 20958</strain>
    </source>
</reference>
<evidence type="ECO:0000256" key="2">
    <source>
        <dbReference type="ARBA" id="ARBA00023015"/>
    </source>
</evidence>
<evidence type="ECO:0000256" key="1">
    <source>
        <dbReference type="ARBA" id="ARBA00009437"/>
    </source>
</evidence>
<dbReference type="SUPFAM" id="SSF53850">
    <property type="entry name" value="Periplasmic binding protein-like II"/>
    <property type="match status" value="1"/>
</dbReference>
<sequence length="288" mass="32351">MRNDWDDLRTILFMVRHGSLSSAAQALGVNYTTVSRRIAHAEEQYGTRLFDRLPQGYVPTDAGREAAEFAERMESSETEFRLKVAGREAQLSGSLKVTAPQLLFGRHLATVLDQFLNLHPNVNLSIRASNEVLNLNRREADLAIRISDSPGDTLMGRRLTGQQTASFCTREVYERIEADPAKRVNWLAFSHAMASPLDSYPNGRIRLVFDDMAALLEATKAGLGVARLPLFLGREQNLILVPYLPPQPFLDIWVVAHKDLWANAKVVAFKELLVAFFRKNRALFEVAS</sequence>
<dbReference type="STRING" id="1579316.RC74_05205"/>
<dbReference type="InterPro" id="IPR058163">
    <property type="entry name" value="LysR-type_TF_proteobact-type"/>
</dbReference>
<dbReference type="KEGG" id="hat:RC74_05205"/>
<dbReference type="GO" id="GO:0006351">
    <property type="term" value="P:DNA-templated transcription"/>
    <property type="evidence" value="ECO:0007669"/>
    <property type="project" value="TreeGrafter"/>
</dbReference>
<evidence type="ECO:0000259" key="5">
    <source>
        <dbReference type="PROSITE" id="PS50931"/>
    </source>
</evidence>
<dbReference type="AlphaFoldDB" id="A0A126UYG8"/>
<dbReference type="Pfam" id="PF03466">
    <property type="entry name" value="LysR_substrate"/>
    <property type="match status" value="1"/>
</dbReference>
<dbReference type="GO" id="GO:0003700">
    <property type="term" value="F:DNA-binding transcription factor activity"/>
    <property type="evidence" value="ECO:0007669"/>
    <property type="project" value="InterPro"/>
</dbReference>
<keyword evidence="2" id="KW-0805">Transcription regulation</keyword>
<dbReference type="InterPro" id="IPR036388">
    <property type="entry name" value="WH-like_DNA-bd_sf"/>
</dbReference>
<dbReference type="GO" id="GO:0043565">
    <property type="term" value="F:sequence-specific DNA binding"/>
    <property type="evidence" value="ECO:0007669"/>
    <property type="project" value="TreeGrafter"/>
</dbReference>
<comment type="similarity">
    <text evidence="1">Belongs to the LysR transcriptional regulatory family.</text>
</comment>
<evidence type="ECO:0000256" key="4">
    <source>
        <dbReference type="ARBA" id="ARBA00023163"/>
    </source>
</evidence>
<dbReference type="PANTHER" id="PTHR30537">
    <property type="entry name" value="HTH-TYPE TRANSCRIPTIONAL REGULATOR"/>
    <property type="match status" value="1"/>
</dbReference>
<dbReference type="SUPFAM" id="SSF46785">
    <property type="entry name" value="Winged helix' DNA-binding domain"/>
    <property type="match status" value="1"/>
</dbReference>
<dbReference type="RefSeq" id="WP_039001167.1">
    <property type="nucleotide sequence ID" value="NZ_CP014327.1"/>
</dbReference>
<dbReference type="InterPro" id="IPR005119">
    <property type="entry name" value="LysR_subst-bd"/>
</dbReference>
<dbReference type="Gene3D" id="1.10.10.10">
    <property type="entry name" value="Winged helix-like DNA-binding domain superfamily/Winged helix DNA-binding domain"/>
    <property type="match status" value="1"/>
</dbReference>
<dbReference type="PANTHER" id="PTHR30537:SF3">
    <property type="entry name" value="TRANSCRIPTIONAL REGULATORY PROTEIN"/>
    <property type="match status" value="1"/>
</dbReference>
<dbReference type="Proteomes" id="UP000070371">
    <property type="component" value="Chromosome"/>
</dbReference>
<organism evidence="6 7">
    <name type="scientific">Falsihalocynthiibacter arcticus</name>
    <dbReference type="NCBI Taxonomy" id="1579316"/>
    <lineage>
        <taxon>Bacteria</taxon>
        <taxon>Pseudomonadati</taxon>
        <taxon>Pseudomonadota</taxon>
        <taxon>Alphaproteobacteria</taxon>
        <taxon>Rhodobacterales</taxon>
        <taxon>Roseobacteraceae</taxon>
        <taxon>Falsihalocynthiibacter</taxon>
    </lineage>
</organism>
<dbReference type="Gene3D" id="3.40.190.290">
    <property type="match status" value="1"/>
</dbReference>
<dbReference type="Pfam" id="PF00126">
    <property type="entry name" value="HTH_1"/>
    <property type="match status" value="1"/>
</dbReference>
<dbReference type="OrthoDB" id="9796526at2"/>
<proteinExistence type="inferred from homology"/>
<evidence type="ECO:0000313" key="7">
    <source>
        <dbReference type="Proteomes" id="UP000070371"/>
    </source>
</evidence>
<name>A0A126UYG8_9RHOB</name>
<dbReference type="InterPro" id="IPR036390">
    <property type="entry name" value="WH_DNA-bd_sf"/>
</dbReference>
<dbReference type="PROSITE" id="PS50931">
    <property type="entry name" value="HTH_LYSR"/>
    <property type="match status" value="1"/>
</dbReference>
<accession>A0A126UYG8</accession>
<evidence type="ECO:0000256" key="3">
    <source>
        <dbReference type="ARBA" id="ARBA00023125"/>
    </source>
</evidence>
<dbReference type="InterPro" id="IPR000847">
    <property type="entry name" value="LysR_HTH_N"/>
</dbReference>
<keyword evidence="3" id="KW-0238">DNA-binding</keyword>
<evidence type="ECO:0000313" key="6">
    <source>
        <dbReference type="EMBL" id="AML50755.1"/>
    </source>
</evidence>
<keyword evidence="4" id="KW-0804">Transcription</keyword>
<feature type="domain" description="HTH lysR-type" evidence="5">
    <location>
        <begin position="1"/>
        <end position="60"/>
    </location>
</feature>